<keyword evidence="4 8" id="KW-0732">Signal</keyword>
<dbReference type="InterPro" id="IPR001314">
    <property type="entry name" value="Peptidase_S1A"/>
</dbReference>
<evidence type="ECO:0000313" key="10">
    <source>
        <dbReference type="EMBL" id="CAE0366914.1"/>
    </source>
</evidence>
<dbReference type="Pfam" id="PF00089">
    <property type="entry name" value="Trypsin"/>
    <property type="match status" value="1"/>
</dbReference>
<evidence type="ECO:0000256" key="2">
    <source>
        <dbReference type="ARBA" id="ARBA00007664"/>
    </source>
</evidence>
<dbReference type="InterPro" id="IPR043504">
    <property type="entry name" value="Peptidase_S1_PA_chymotrypsin"/>
</dbReference>
<keyword evidence="5" id="KW-0843">Virulence</keyword>
<dbReference type="SMART" id="SM00020">
    <property type="entry name" value="Tryp_SPc"/>
    <property type="match status" value="1"/>
</dbReference>
<dbReference type="Gene3D" id="2.40.10.10">
    <property type="entry name" value="Trypsin-like serine proteases"/>
    <property type="match status" value="1"/>
</dbReference>
<keyword evidence="7" id="KW-0325">Glycoprotein</keyword>
<reference evidence="10" key="1">
    <citation type="submission" date="2021-01" db="EMBL/GenBank/DDBJ databases">
        <authorList>
            <person name="Corre E."/>
            <person name="Pelletier E."/>
            <person name="Niang G."/>
            <person name="Scheremetjew M."/>
            <person name="Finn R."/>
            <person name="Kale V."/>
            <person name="Holt S."/>
            <person name="Cochrane G."/>
            <person name="Meng A."/>
            <person name="Brown T."/>
            <person name="Cohen L."/>
        </authorList>
    </citation>
    <scope>NUCLEOTIDE SEQUENCE</scope>
    <source>
        <strain evidence="10">CCMP1510</strain>
    </source>
</reference>
<dbReference type="CDD" id="cd00190">
    <property type="entry name" value="Tryp_SPc"/>
    <property type="match status" value="1"/>
</dbReference>
<dbReference type="FunFam" id="2.40.10.10:FF:000054">
    <property type="entry name" value="Complement C1r subcomponent"/>
    <property type="match status" value="1"/>
</dbReference>
<dbReference type="SUPFAM" id="SSF50494">
    <property type="entry name" value="Trypsin-like serine proteases"/>
    <property type="match status" value="1"/>
</dbReference>
<organism evidence="10">
    <name type="scientific">Aureoumbra lagunensis</name>
    <dbReference type="NCBI Taxonomy" id="44058"/>
    <lineage>
        <taxon>Eukaryota</taxon>
        <taxon>Sar</taxon>
        <taxon>Stramenopiles</taxon>
        <taxon>Ochrophyta</taxon>
        <taxon>Pelagophyceae</taxon>
        <taxon>Pelagomonadales</taxon>
        <taxon>Aureoumbra</taxon>
    </lineage>
</organism>
<dbReference type="AlphaFoldDB" id="A0A7S3JWA1"/>
<dbReference type="PRINTS" id="PR00722">
    <property type="entry name" value="CHYMOTRYPSIN"/>
</dbReference>
<keyword evidence="3" id="KW-0964">Secreted</keyword>
<gene>
    <name evidence="10" type="ORF">ALAG00032_LOCUS7662</name>
</gene>
<dbReference type="InterPro" id="IPR033116">
    <property type="entry name" value="TRYPSIN_SER"/>
</dbReference>
<name>A0A7S3JWA1_9STRA</name>
<evidence type="ECO:0000256" key="6">
    <source>
        <dbReference type="ARBA" id="ARBA00023157"/>
    </source>
</evidence>
<dbReference type="GO" id="GO:0006508">
    <property type="term" value="P:proteolysis"/>
    <property type="evidence" value="ECO:0007669"/>
    <property type="project" value="InterPro"/>
</dbReference>
<feature type="chain" id="PRO_5031392927" description="Peptidase S1 domain-containing protein" evidence="8">
    <location>
        <begin position="19"/>
        <end position="793"/>
    </location>
</feature>
<dbReference type="PANTHER" id="PTHR24276:SF98">
    <property type="entry name" value="FI18310P1-RELATED"/>
    <property type="match status" value="1"/>
</dbReference>
<evidence type="ECO:0000256" key="4">
    <source>
        <dbReference type="ARBA" id="ARBA00022729"/>
    </source>
</evidence>
<dbReference type="InterPro" id="IPR050430">
    <property type="entry name" value="Peptidase_S1"/>
</dbReference>
<accession>A0A7S3JWA1</accession>
<protein>
    <recommendedName>
        <fullName evidence="9">Peptidase S1 domain-containing protein</fullName>
    </recommendedName>
</protein>
<evidence type="ECO:0000256" key="5">
    <source>
        <dbReference type="ARBA" id="ARBA00023026"/>
    </source>
</evidence>
<keyword evidence="6" id="KW-1015">Disulfide bond</keyword>
<proteinExistence type="inferred from homology"/>
<dbReference type="PROSITE" id="PS50240">
    <property type="entry name" value="TRYPSIN_DOM"/>
    <property type="match status" value="1"/>
</dbReference>
<dbReference type="PROSITE" id="PS00135">
    <property type="entry name" value="TRYPSIN_SER"/>
    <property type="match status" value="1"/>
</dbReference>
<dbReference type="GO" id="GO:0005576">
    <property type="term" value="C:extracellular region"/>
    <property type="evidence" value="ECO:0007669"/>
    <property type="project" value="UniProtKB-SubCell"/>
</dbReference>
<evidence type="ECO:0000259" key="9">
    <source>
        <dbReference type="PROSITE" id="PS50240"/>
    </source>
</evidence>
<dbReference type="PANTHER" id="PTHR24276">
    <property type="entry name" value="POLYSERASE-RELATED"/>
    <property type="match status" value="1"/>
</dbReference>
<dbReference type="GO" id="GO:0004252">
    <property type="term" value="F:serine-type endopeptidase activity"/>
    <property type="evidence" value="ECO:0007669"/>
    <property type="project" value="InterPro"/>
</dbReference>
<comment type="similarity">
    <text evidence="2">Belongs to the peptidase S1 family.</text>
</comment>
<dbReference type="InterPro" id="IPR001254">
    <property type="entry name" value="Trypsin_dom"/>
</dbReference>
<evidence type="ECO:0000256" key="1">
    <source>
        <dbReference type="ARBA" id="ARBA00004613"/>
    </source>
</evidence>
<dbReference type="InterPro" id="IPR009003">
    <property type="entry name" value="Peptidase_S1_PA"/>
</dbReference>
<comment type="subcellular location">
    <subcellularLocation>
        <location evidence="1">Secreted</location>
    </subcellularLocation>
</comment>
<evidence type="ECO:0000256" key="8">
    <source>
        <dbReference type="SAM" id="SignalP"/>
    </source>
</evidence>
<dbReference type="EMBL" id="HBIJ01011191">
    <property type="protein sequence ID" value="CAE0366914.1"/>
    <property type="molecule type" value="Transcribed_RNA"/>
</dbReference>
<evidence type="ECO:0000256" key="7">
    <source>
        <dbReference type="ARBA" id="ARBA00023180"/>
    </source>
</evidence>
<sequence length="793" mass="87624">MQKALCIVMCVWELGVLSAKIRHDKYSVQMPHTKRIINGELATLGQYPWFAAIIENADGSEVDYFENHFCGGALIATEWILTAEHCLSSIRNENLSVLIGTTSLSVWYQQSFEYQNLQYKAEWRDVVEVFIHSSSDLALLKIAQPSNLPQLRYTSVSPKIDTMAQLMGFGDINMADNILDHPDDLYYINVPIVSDEVCEERLNTFGYTMYADREEICAGYEDAGFAPCQGDSGGPLIVQSELDGEWEVVGVVSWGPGCGGPGTVDVFTDVTQLTEYINTVINSIDGLAYVDGVACSSSFDGIISENNNIYTAQECWQACRNNYGVDTIVAAYFDSTNAQDFSCACYDSCLCTEESNSKSSVLVYPVGETFNSCNDMTVFLNYWCDSSLDDFVGFYDSTSDCWDACFNEYDNSLVAIDFHPSQDGRCFCQNACNCLHEFRGSNIMIQGLDEFPTVCGDFTPIDDVTDDEVFSLNDNLRLVDESVWCSSDLNSNPSPNAAVETIQMCWDLCVYIFDNIVAIDWHPGGYCYCQNSCDCLLSFVSAKLVVASDFQLPATCGDSLTTNVPTSKPTPLCSDSASWYKNGEPSKDCNWVNEFAPNRCGVKNKDATPAFEACLVACDTCPGSCNSQDSTTWYRAGDPSRGCDWVADSYPARCTRSNDDGVYGFESSACPYACRVCTYCDNDDSWALNNDEPEKNCNWVAEASQSRCTKSGIDLNGNITYAYQSCVDACRVCPNYGDCSDDDGWVKNNEDDDSRNCSWVASFPESRCLVKGTDSTDSDTYAFESCRVACSTC</sequence>
<evidence type="ECO:0000256" key="3">
    <source>
        <dbReference type="ARBA" id="ARBA00022525"/>
    </source>
</evidence>
<feature type="signal peptide" evidence="8">
    <location>
        <begin position="1"/>
        <end position="18"/>
    </location>
</feature>
<feature type="domain" description="Peptidase S1" evidence="9">
    <location>
        <begin position="36"/>
        <end position="282"/>
    </location>
</feature>